<protein>
    <submittedName>
        <fullName evidence="2">Uncharacterized protein</fullName>
    </submittedName>
</protein>
<evidence type="ECO:0000313" key="3">
    <source>
        <dbReference type="Proteomes" id="UP000198861"/>
    </source>
</evidence>
<feature type="region of interest" description="Disordered" evidence="1">
    <location>
        <begin position="1"/>
        <end position="23"/>
    </location>
</feature>
<organism evidence="2 3">
    <name type="scientific">Azotobacter beijerinckii</name>
    <dbReference type="NCBI Taxonomy" id="170623"/>
    <lineage>
        <taxon>Bacteria</taxon>
        <taxon>Pseudomonadati</taxon>
        <taxon>Pseudomonadota</taxon>
        <taxon>Gammaproteobacteria</taxon>
        <taxon>Pseudomonadales</taxon>
        <taxon>Pseudomonadaceae</taxon>
        <taxon>Azotobacter</taxon>
    </lineage>
</organism>
<evidence type="ECO:0000256" key="1">
    <source>
        <dbReference type="SAM" id="MobiDB-lite"/>
    </source>
</evidence>
<accession>A0A1I1A0U6</accession>
<evidence type="ECO:0000313" key="2">
    <source>
        <dbReference type="EMBL" id="SFB30250.1"/>
    </source>
</evidence>
<comment type="caution">
    <text evidence="2">The sequence shown here is derived from an EMBL/GenBank/DDBJ whole genome shotgun (WGS) entry which is preliminary data.</text>
</comment>
<reference evidence="2 3" key="1">
    <citation type="submission" date="2016-10" db="EMBL/GenBank/DDBJ databases">
        <authorList>
            <person name="Varghese N."/>
            <person name="Submissions S."/>
        </authorList>
    </citation>
    <scope>NUCLEOTIDE SEQUENCE [LARGE SCALE GENOMIC DNA]</scope>
    <source>
        <strain evidence="2 3">DSM 282</strain>
    </source>
</reference>
<dbReference type="RefSeq" id="WP_254791190.1">
    <property type="nucleotide sequence ID" value="NZ_FOKJ01000032.1"/>
</dbReference>
<gene>
    <name evidence="2" type="ORF">SAMN04244571_02156</name>
</gene>
<dbReference type="EMBL" id="FOKJ01000032">
    <property type="protein sequence ID" value="SFB30250.1"/>
    <property type="molecule type" value="Genomic_DNA"/>
</dbReference>
<dbReference type="Proteomes" id="UP000198861">
    <property type="component" value="Unassembled WGS sequence"/>
</dbReference>
<keyword evidence="3" id="KW-1185">Reference proteome</keyword>
<name>A0A1I1A0U6_9GAMM</name>
<sequence length="73" mass="8020">MQRGEANPAATQQASTSSEISPREQAILELFRSLGEDDQREIQDAAAEKKRLTAIEQRLEELAAAVADIKRPA</sequence>
<proteinExistence type="predicted"/>
<feature type="compositionally biased region" description="Polar residues" evidence="1">
    <location>
        <begin position="9"/>
        <end position="20"/>
    </location>
</feature>